<keyword evidence="20" id="KW-1185">Reference proteome</keyword>
<evidence type="ECO:0000313" key="19">
    <source>
        <dbReference type="EMBL" id="ABQ29476.1"/>
    </source>
</evidence>
<dbReference type="GO" id="GO:0009002">
    <property type="term" value="F:serine-type D-Ala-D-Ala carboxypeptidase activity"/>
    <property type="evidence" value="ECO:0007669"/>
    <property type="project" value="UniProtKB-EC"/>
</dbReference>
<dbReference type="GO" id="GO:0009252">
    <property type="term" value="P:peptidoglycan biosynthetic process"/>
    <property type="evidence" value="ECO:0007669"/>
    <property type="project" value="UniProtKB-UniPathway"/>
</dbReference>
<dbReference type="KEGG" id="acr:Acry_0248"/>
<dbReference type="InterPro" id="IPR012338">
    <property type="entry name" value="Beta-lactam/transpept-like"/>
</dbReference>
<accession>A5FV44</accession>
<dbReference type="InterPro" id="IPR001967">
    <property type="entry name" value="Peptidase_S11_N"/>
</dbReference>
<dbReference type="InterPro" id="IPR018044">
    <property type="entry name" value="Peptidase_S11"/>
</dbReference>
<dbReference type="GO" id="GO:0006508">
    <property type="term" value="P:proteolysis"/>
    <property type="evidence" value="ECO:0007669"/>
    <property type="project" value="UniProtKB-KW"/>
</dbReference>
<dbReference type="SUPFAM" id="SSF56601">
    <property type="entry name" value="beta-lactamase/transpeptidase-like"/>
    <property type="match status" value="1"/>
</dbReference>
<organism evidence="19 20">
    <name type="scientific">Acidiphilium cryptum (strain JF-5)</name>
    <dbReference type="NCBI Taxonomy" id="349163"/>
    <lineage>
        <taxon>Bacteria</taxon>
        <taxon>Pseudomonadati</taxon>
        <taxon>Pseudomonadota</taxon>
        <taxon>Alphaproteobacteria</taxon>
        <taxon>Acetobacterales</taxon>
        <taxon>Acidocellaceae</taxon>
        <taxon>Acidiphilium</taxon>
    </lineage>
</organism>
<dbReference type="InterPro" id="IPR037167">
    <property type="entry name" value="Peptidase_S11_C_sf"/>
</dbReference>
<evidence type="ECO:0000256" key="14">
    <source>
        <dbReference type="PIRSR" id="PIRSR618044-2"/>
    </source>
</evidence>
<dbReference type="UniPathway" id="UPA00219"/>
<evidence type="ECO:0000256" key="8">
    <source>
        <dbReference type="ARBA" id="ARBA00022801"/>
    </source>
</evidence>
<feature type="domain" description="Peptidase S11 D-Ala-D-Ala carboxypeptidase A C-terminal" evidence="18">
    <location>
        <begin position="318"/>
        <end position="408"/>
    </location>
</feature>
<evidence type="ECO:0000256" key="17">
    <source>
        <dbReference type="SAM" id="SignalP"/>
    </source>
</evidence>
<keyword evidence="10" id="KW-0573">Peptidoglycan synthesis</keyword>
<feature type="region of interest" description="Disordered" evidence="16">
    <location>
        <begin position="37"/>
        <end position="59"/>
    </location>
</feature>
<dbReference type="AlphaFoldDB" id="A5FV44"/>
<evidence type="ECO:0000256" key="11">
    <source>
        <dbReference type="ARBA" id="ARBA00023316"/>
    </source>
</evidence>
<feature type="signal peptide" evidence="17">
    <location>
        <begin position="1"/>
        <end position="32"/>
    </location>
</feature>
<dbReference type="InterPro" id="IPR015956">
    <property type="entry name" value="Peniciliin-bd_prot_C_sf"/>
</dbReference>
<keyword evidence="6" id="KW-0645">Protease</keyword>
<evidence type="ECO:0000256" key="13">
    <source>
        <dbReference type="PIRSR" id="PIRSR618044-1"/>
    </source>
</evidence>
<dbReference type="Proteomes" id="UP000000245">
    <property type="component" value="Chromosome"/>
</dbReference>
<sequence>MPLAMPTVRTSATMKRRLSLLTLALFTATSYAAGRTPAPGKGAAHATAAATTAPQDAGPAPVAPLAIPGVPMPPTLPQQASYVLMDADTGAVIAAKAPDQPWPPASLTKLMTAYLTYQAVAHGSLKMDQTVPVSVSAWHTGGSRMFISPGMTVTVDQLLHGLIIDSGNDAAVALAQAVAGSRSGFVGLMNHEAKALGLKSTHYTNVDGLPNPDLRTTAMDVAKLSRDIVRTYPQFLKISVKKHFTFDKIRQRSWNPVLFHDPTVDGLKTGRTKEAGHCIDATALRNGRRLIAVVLGGPSWTVSTHDIEALLDYGYQFYANAKVAVAGKPAGTLKAPLYRTTAVAVGPAHSITMTIPALAAKTLKTSVALDPPPAAGVHRGQTVGTITVSAGGKTLATVPAVALADDPPAGFVTRMMRKLKAAL</sequence>
<evidence type="ECO:0000259" key="18">
    <source>
        <dbReference type="SMART" id="SM00936"/>
    </source>
</evidence>
<dbReference type="Gene3D" id="3.40.710.10">
    <property type="entry name" value="DD-peptidase/beta-lactamase superfamily"/>
    <property type="match status" value="1"/>
</dbReference>
<comment type="catalytic activity">
    <reaction evidence="12">
        <text>Preferential cleavage: (Ac)2-L-Lys-D-Ala-|-D-Ala. Also transpeptidation of peptidyl-alanyl moieties that are N-acyl substituents of D-alanine.</text>
        <dbReference type="EC" id="3.4.16.4"/>
    </reaction>
</comment>
<evidence type="ECO:0000256" key="4">
    <source>
        <dbReference type="ARBA" id="ARBA00012448"/>
    </source>
</evidence>
<comment type="function">
    <text evidence="1">Removes C-terminal D-alanyl residues from sugar-peptide cell wall precursors.</text>
</comment>
<evidence type="ECO:0000313" key="20">
    <source>
        <dbReference type="Proteomes" id="UP000000245"/>
    </source>
</evidence>
<dbReference type="SUPFAM" id="SSF69189">
    <property type="entry name" value="Penicillin-binding protein associated domain"/>
    <property type="match status" value="1"/>
</dbReference>
<dbReference type="InterPro" id="IPR012907">
    <property type="entry name" value="Peptidase_S11_C"/>
</dbReference>
<dbReference type="PRINTS" id="PR00725">
    <property type="entry name" value="DADACBPTASE1"/>
</dbReference>
<comment type="similarity">
    <text evidence="3 15">Belongs to the peptidase S11 family.</text>
</comment>
<feature type="active site" description="Acyl-ester intermediate" evidence="13">
    <location>
        <position position="106"/>
    </location>
</feature>
<evidence type="ECO:0000256" key="1">
    <source>
        <dbReference type="ARBA" id="ARBA00003217"/>
    </source>
</evidence>
<keyword evidence="7 17" id="KW-0732">Signal</keyword>
<keyword evidence="8" id="KW-0378">Hydrolase</keyword>
<dbReference type="Pfam" id="PF00768">
    <property type="entry name" value="Peptidase_S11"/>
    <property type="match status" value="1"/>
</dbReference>
<evidence type="ECO:0000256" key="12">
    <source>
        <dbReference type="ARBA" id="ARBA00034000"/>
    </source>
</evidence>
<evidence type="ECO:0000256" key="15">
    <source>
        <dbReference type="RuleBase" id="RU004016"/>
    </source>
</evidence>
<proteinExistence type="inferred from homology"/>
<evidence type="ECO:0000256" key="16">
    <source>
        <dbReference type="SAM" id="MobiDB-lite"/>
    </source>
</evidence>
<feature type="binding site" evidence="14">
    <location>
        <position position="268"/>
    </location>
    <ligand>
        <name>substrate</name>
    </ligand>
</feature>
<dbReference type="eggNOG" id="COG1686">
    <property type="taxonomic scope" value="Bacteria"/>
</dbReference>
<dbReference type="HOGENOM" id="CLU_027070_8_1_5"/>
<evidence type="ECO:0000256" key="6">
    <source>
        <dbReference type="ARBA" id="ARBA00022670"/>
    </source>
</evidence>
<dbReference type="EC" id="3.4.16.4" evidence="4"/>
<dbReference type="GO" id="GO:0071555">
    <property type="term" value="P:cell wall organization"/>
    <property type="evidence" value="ECO:0007669"/>
    <property type="project" value="UniProtKB-KW"/>
</dbReference>
<dbReference type="Gene3D" id="2.60.410.10">
    <property type="entry name" value="D-Ala-D-Ala carboxypeptidase, C-terminal domain"/>
    <property type="match status" value="1"/>
</dbReference>
<dbReference type="Pfam" id="PF07943">
    <property type="entry name" value="PBP5_C"/>
    <property type="match status" value="1"/>
</dbReference>
<keyword evidence="9" id="KW-0133">Cell shape</keyword>
<evidence type="ECO:0000256" key="7">
    <source>
        <dbReference type="ARBA" id="ARBA00022729"/>
    </source>
</evidence>
<dbReference type="SMART" id="SM00936">
    <property type="entry name" value="PBP5_C"/>
    <property type="match status" value="1"/>
</dbReference>
<evidence type="ECO:0000256" key="3">
    <source>
        <dbReference type="ARBA" id="ARBA00007164"/>
    </source>
</evidence>
<comment type="pathway">
    <text evidence="2">Cell wall biogenesis; peptidoglycan biosynthesis.</text>
</comment>
<evidence type="ECO:0000256" key="9">
    <source>
        <dbReference type="ARBA" id="ARBA00022960"/>
    </source>
</evidence>
<protein>
    <recommendedName>
        <fullName evidence="4">serine-type D-Ala-D-Ala carboxypeptidase</fullName>
        <ecNumber evidence="4">3.4.16.4</ecNumber>
    </recommendedName>
</protein>
<dbReference type="EMBL" id="CP000697">
    <property type="protein sequence ID" value="ABQ29476.1"/>
    <property type="molecule type" value="Genomic_DNA"/>
</dbReference>
<evidence type="ECO:0000256" key="2">
    <source>
        <dbReference type="ARBA" id="ARBA00004752"/>
    </source>
</evidence>
<dbReference type="STRING" id="349163.Acry_0248"/>
<gene>
    <name evidence="19" type="ordered locus">Acry_0248</name>
</gene>
<name>A5FV44_ACICJ</name>
<feature type="active site" description="Proton acceptor" evidence="13">
    <location>
        <position position="109"/>
    </location>
</feature>
<dbReference type="GO" id="GO:0008360">
    <property type="term" value="P:regulation of cell shape"/>
    <property type="evidence" value="ECO:0007669"/>
    <property type="project" value="UniProtKB-KW"/>
</dbReference>
<feature type="active site" evidence="13">
    <location>
        <position position="166"/>
    </location>
</feature>
<keyword evidence="11" id="KW-0961">Cell wall biogenesis/degradation</keyword>
<keyword evidence="5" id="KW-0121">Carboxypeptidase</keyword>
<feature type="chain" id="PRO_5002681285" description="serine-type D-Ala-D-Ala carboxypeptidase" evidence="17">
    <location>
        <begin position="33"/>
        <end position="423"/>
    </location>
</feature>
<reference evidence="19 20" key="1">
    <citation type="submission" date="2007-05" db="EMBL/GenBank/DDBJ databases">
        <title>Complete sequence of chromosome of Acidiphilium cryptum JF-5.</title>
        <authorList>
            <consortium name="US DOE Joint Genome Institute"/>
            <person name="Copeland A."/>
            <person name="Lucas S."/>
            <person name="Lapidus A."/>
            <person name="Barry K."/>
            <person name="Detter J.C."/>
            <person name="Glavina del Rio T."/>
            <person name="Hammon N."/>
            <person name="Israni S."/>
            <person name="Dalin E."/>
            <person name="Tice H."/>
            <person name="Pitluck S."/>
            <person name="Sims D."/>
            <person name="Brettin T."/>
            <person name="Bruce D."/>
            <person name="Han C."/>
            <person name="Schmutz J."/>
            <person name="Larimer F."/>
            <person name="Land M."/>
            <person name="Hauser L."/>
            <person name="Kyrpides N."/>
            <person name="Kim E."/>
            <person name="Magnuson T."/>
            <person name="Richardson P."/>
        </authorList>
    </citation>
    <scope>NUCLEOTIDE SEQUENCE [LARGE SCALE GENOMIC DNA]</scope>
    <source>
        <strain evidence="19 20">JF-5</strain>
    </source>
</reference>
<dbReference type="PANTHER" id="PTHR21581:SF6">
    <property type="entry name" value="TRAFFICKING PROTEIN PARTICLE COMPLEX SUBUNIT 12"/>
    <property type="match status" value="1"/>
</dbReference>
<evidence type="ECO:0000256" key="5">
    <source>
        <dbReference type="ARBA" id="ARBA00022645"/>
    </source>
</evidence>
<evidence type="ECO:0000256" key="10">
    <source>
        <dbReference type="ARBA" id="ARBA00022984"/>
    </source>
</evidence>
<dbReference type="PANTHER" id="PTHR21581">
    <property type="entry name" value="D-ALANYL-D-ALANINE CARBOXYPEPTIDASE"/>
    <property type="match status" value="1"/>
</dbReference>